<organism evidence="1 2">
    <name type="scientific">Nitrobacter winogradskyi</name>
    <name type="common">Nitrobacter agilis</name>
    <dbReference type="NCBI Taxonomy" id="913"/>
    <lineage>
        <taxon>Bacteria</taxon>
        <taxon>Pseudomonadati</taxon>
        <taxon>Pseudomonadota</taxon>
        <taxon>Alphaproteobacteria</taxon>
        <taxon>Hyphomicrobiales</taxon>
        <taxon>Nitrobacteraceae</taxon>
        <taxon>Nitrobacter</taxon>
    </lineage>
</organism>
<protein>
    <submittedName>
        <fullName evidence="1">Uncharacterized protein</fullName>
    </submittedName>
</protein>
<sequence>MINDGPRKYDVLEFTVNCWSDWHWEQLKQEWAENDFGENPNFSKEAHKAKREASRVFSKRHFRFDISDVTGW</sequence>
<evidence type="ECO:0000313" key="2">
    <source>
        <dbReference type="Proteomes" id="UP000318825"/>
    </source>
</evidence>
<accession>A0A4Y3WBP3</accession>
<gene>
    <name evidence="1" type="ORF">NWI01_05380</name>
</gene>
<dbReference type="EMBL" id="BJNF01000014">
    <property type="protein sequence ID" value="GEC14646.1"/>
    <property type="molecule type" value="Genomic_DNA"/>
</dbReference>
<dbReference type="AlphaFoldDB" id="A0A4Y3WBP3"/>
<proteinExistence type="predicted"/>
<evidence type="ECO:0000313" key="1">
    <source>
        <dbReference type="EMBL" id="GEC14646.1"/>
    </source>
</evidence>
<reference evidence="1 2" key="1">
    <citation type="submission" date="2019-06" db="EMBL/GenBank/DDBJ databases">
        <title>Whole genome shotgun sequence of Nitrobacter winogradskyi NBRC 14297.</title>
        <authorList>
            <person name="Hosoyama A."/>
            <person name="Uohara A."/>
            <person name="Ohji S."/>
            <person name="Ichikawa N."/>
        </authorList>
    </citation>
    <scope>NUCLEOTIDE SEQUENCE [LARGE SCALE GENOMIC DNA]</scope>
    <source>
        <strain evidence="1 2">NBRC 14297</strain>
    </source>
</reference>
<name>A0A4Y3WBP3_NITWI</name>
<comment type="caution">
    <text evidence="1">The sequence shown here is derived from an EMBL/GenBank/DDBJ whole genome shotgun (WGS) entry which is preliminary data.</text>
</comment>
<dbReference type="Proteomes" id="UP000318825">
    <property type="component" value="Unassembled WGS sequence"/>
</dbReference>